<feature type="region of interest" description="Disordered" evidence="1">
    <location>
        <begin position="206"/>
        <end position="228"/>
    </location>
</feature>
<sequence>MSAEEQKQKPGTGEEGSPSVGGSVSASRKADGDAAGDAARAKPKPRASAAIDDDALARALGGAPAAPAGGPLDYGLTEGDRLEVRWVVDDYKDDVHTESVVWWPCTLRTPAKKGGNGGGGDMKKDTDTDAGEEKDRVTAADDNAAPGAWEMHYDANDELGFEAEVRVVRMTGAGTLEDVTCSGEHDEEEDKADQDAGALLLRWRREGCGGGDESPDHSEGDEDEDDADPNTLAVVDVLSVPPDANGNISMQAFADAQRRADSHQISRGGEGLEEAGNRAFAALPMDRQQNIATVFHGFKEGLASALQELVRANGPDYVVTKDDIDQVMVGLRRGGGKH</sequence>
<dbReference type="AlphaFoldDB" id="A0A7S0SDK6"/>
<feature type="region of interest" description="Disordered" evidence="1">
    <location>
        <begin position="1"/>
        <end position="53"/>
    </location>
</feature>
<dbReference type="EMBL" id="HBFC01010645">
    <property type="protein sequence ID" value="CAD8703478.1"/>
    <property type="molecule type" value="Transcribed_RNA"/>
</dbReference>
<proteinExistence type="predicted"/>
<accession>A0A7S0SDK6</accession>
<reference evidence="2" key="1">
    <citation type="submission" date="2021-01" db="EMBL/GenBank/DDBJ databases">
        <authorList>
            <person name="Corre E."/>
            <person name="Pelletier E."/>
            <person name="Niang G."/>
            <person name="Scheremetjew M."/>
            <person name="Finn R."/>
            <person name="Kale V."/>
            <person name="Holt S."/>
            <person name="Cochrane G."/>
            <person name="Meng A."/>
            <person name="Brown T."/>
            <person name="Cohen L."/>
        </authorList>
    </citation>
    <scope>NUCLEOTIDE SEQUENCE</scope>
    <source>
        <strain evidence="2">SL-175</strain>
    </source>
</reference>
<organism evidence="2">
    <name type="scientific">Mantoniella antarctica</name>
    <dbReference type="NCBI Taxonomy" id="81844"/>
    <lineage>
        <taxon>Eukaryota</taxon>
        <taxon>Viridiplantae</taxon>
        <taxon>Chlorophyta</taxon>
        <taxon>Mamiellophyceae</taxon>
        <taxon>Mamiellales</taxon>
        <taxon>Mamiellaceae</taxon>
        <taxon>Mantoniella</taxon>
    </lineage>
</organism>
<evidence type="ECO:0000313" key="2">
    <source>
        <dbReference type="EMBL" id="CAD8703478.1"/>
    </source>
</evidence>
<feature type="compositionally biased region" description="Acidic residues" evidence="1">
    <location>
        <begin position="219"/>
        <end position="228"/>
    </location>
</feature>
<feature type="compositionally biased region" description="Low complexity" evidence="1">
    <location>
        <begin position="15"/>
        <end position="38"/>
    </location>
</feature>
<gene>
    <name evidence="2" type="ORF">MANT1106_LOCUS6160</name>
</gene>
<name>A0A7S0SDK6_9CHLO</name>
<feature type="region of interest" description="Disordered" evidence="1">
    <location>
        <begin position="108"/>
        <end position="142"/>
    </location>
</feature>
<feature type="compositionally biased region" description="Basic and acidic residues" evidence="1">
    <location>
        <begin position="121"/>
        <end position="139"/>
    </location>
</feature>
<protein>
    <submittedName>
        <fullName evidence="2">Uncharacterized protein</fullName>
    </submittedName>
</protein>
<evidence type="ECO:0000256" key="1">
    <source>
        <dbReference type="SAM" id="MobiDB-lite"/>
    </source>
</evidence>